<dbReference type="EC" id="2.7.13.3" evidence="3"/>
<dbReference type="Pfam" id="PF02518">
    <property type="entry name" value="HATPase_c"/>
    <property type="match status" value="1"/>
</dbReference>
<dbReference type="InterPro" id="IPR025919">
    <property type="entry name" value="Stimulus_sens_dom"/>
</dbReference>
<dbReference type="SMART" id="SM00388">
    <property type="entry name" value="HisKA"/>
    <property type="match status" value="1"/>
</dbReference>
<evidence type="ECO:0000256" key="6">
    <source>
        <dbReference type="ARBA" id="ARBA00022692"/>
    </source>
</evidence>
<dbReference type="InterPro" id="IPR003660">
    <property type="entry name" value="HAMP_dom"/>
</dbReference>
<dbReference type="RefSeq" id="WP_269423524.1">
    <property type="nucleotide sequence ID" value="NZ_JAPWGY010000003.1"/>
</dbReference>
<dbReference type="CDD" id="cd00082">
    <property type="entry name" value="HisKA"/>
    <property type="match status" value="1"/>
</dbReference>
<dbReference type="PROSITE" id="PS50885">
    <property type="entry name" value="HAMP"/>
    <property type="match status" value="1"/>
</dbReference>
<evidence type="ECO:0000256" key="8">
    <source>
        <dbReference type="ARBA" id="ARBA00022989"/>
    </source>
</evidence>
<keyword evidence="10 11" id="KW-0472">Membrane</keyword>
<dbReference type="InterPro" id="IPR005467">
    <property type="entry name" value="His_kinase_dom"/>
</dbReference>
<evidence type="ECO:0000256" key="9">
    <source>
        <dbReference type="ARBA" id="ARBA00023012"/>
    </source>
</evidence>
<dbReference type="InterPro" id="IPR003661">
    <property type="entry name" value="HisK_dim/P_dom"/>
</dbReference>
<gene>
    <name evidence="14" type="ORF">O4H49_11295</name>
</gene>
<evidence type="ECO:0000256" key="11">
    <source>
        <dbReference type="SAM" id="Phobius"/>
    </source>
</evidence>
<dbReference type="Pfam" id="PF00512">
    <property type="entry name" value="HisKA"/>
    <property type="match status" value="1"/>
</dbReference>
<dbReference type="InterPro" id="IPR025908">
    <property type="entry name" value="Sensor_TM1"/>
</dbReference>
<name>A0ABT4LJT7_9PROT</name>
<dbReference type="InterPro" id="IPR003594">
    <property type="entry name" value="HATPase_dom"/>
</dbReference>
<keyword evidence="8 11" id="KW-1133">Transmembrane helix</keyword>
<keyword evidence="9" id="KW-0902">Two-component regulatory system</keyword>
<keyword evidence="5" id="KW-0808">Transferase</keyword>
<feature type="transmembrane region" description="Helical" evidence="11">
    <location>
        <begin position="246"/>
        <end position="265"/>
    </location>
</feature>
<feature type="domain" description="Histidine kinase" evidence="12">
    <location>
        <begin position="329"/>
        <end position="551"/>
    </location>
</feature>
<dbReference type="InterPro" id="IPR050428">
    <property type="entry name" value="TCS_sensor_his_kinase"/>
</dbReference>
<dbReference type="Pfam" id="PF00672">
    <property type="entry name" value="HAMP"/>
    <property type="match status" value="1"/>
</dbReference>
<dbReference type="PANTHER" id="PTHR45436">
    <property type="entry name" value="SENSOR HISTIDINE KINASE YKOH"/>
    <property type="match status" value="1"/>
</dbReference>
<organism evidence="14 15">
    <name type="scientific">Kiloniella laminariae</name>
    <dbReference type="NCBI Taxonomy" id="454162"/>
    <lineage>
        <taxon>Bacteria</taxon>
        <taxon>Pseudomonadati</taxon>
        <taxon>Pseudomonadota</taxon>
        <taxon>Alphaproteobacteria</taxon>
        <taxon>Rhodospirillales</taxon>
        <taxon>Kiloniellaceae</taxon>
        <taxon>Kiloniella</taxon>
    </lineage>
</organism>
<reference evidence="14" key="1">
    <citation type="submission" date="2022-12" db="EMBL/GenBank/DDBJ databases">
        <title>Bacterial isolates from different developmental stages of Nematostella vectensis.</title>
        <authorList>
            <person name="Fraune S."/>
        </authorList>
    </citation>
    <scope>NUCLEOTIDE SEQUENCE</scope>
    <source>
        <strain evidence="14">G21630-S1</strain>
    </source>
</reference>
<dbReference type="SUPFAM" id="SSF55874">
    <property type="entry name" value="ATPase domain of HSP90 chaperone/DNA topoisomerase II/histidine kinase"/>
    <property type="match status" value="1"/>
</dbReference>
<evidence type="ECO:0000259" key="12">
    <source>
        <dbReference type="PROSITE" id="PS50109"/>
    </source>
</evidence>
<dbReference type="SUPFAM" id="SSF47384">
    <property type="entry name" value="Homodimeric domain of signal transducing histidine kinase"/>
    <property type="match status" value="1"/>
</dbReference>
<accession>A0ABT4LJT7</accession>
<evidence type="ECO:0000256" key="10">
    <source>
        <dbReference type="ARBA" id="ARBA00023136"/>
    </source>
</evidence>
<evidence type="ECO:0000256" key="5">
    <source>
        <dbReference type="ARBA" id="ARBA00022679"/>
    </source>
</evidence>
<keyword evidence="7" id="KW-0418">Kinase</keyword>
<evidence type="ECO:0000259" key="13">
    <source>
        <dbReference type="PROSITE" id="PS50885"/>
    </source>
</evidence>
<dbReference type="Gene3D" id="3.30.565.10">
    <property type="entry name" value="Histidine kinase-like ATPase, C-terminal domain"/>
    <property type="match status" value="1"/>
</dbReference>
<dbReference type="InterPro" id="IPR036097">
    <property type="entry name" value="HisK_dim/P_sf"/>
</dbReference>
<evidence type="ECO:0000256" key="7">
    <source>
        <dbReference type="ARBA" id="ARBA00022777"/>
    </source>
</evidence>
<protein>
    <recommendedName>
        <fullName evidence="3">histidine kinase</fullName>
        <ecNumber evidence="3">2.7.13.3</ecNumber>
    </recommendedName>
</protein>
<dbReference type="SMART" id="SM00387">
    <property type="entry name" value="HATPase_c"/>
    <property type="match status" value="1"/>
</dbReference>
<keyword evidence="15" id="KW-1185">Reference proteome</keyword>
<proteinExistence type="predicted"/>
<evidence type="ECO:0000313" key="14">
    <source>
        <dbReference type="EMBL" id="MCZ4281366.1"/>
    </source>
</evidence>
<evidence type="ECO:0000256" key="4">
    <source>
        <dbReference type="ARBA" id="ARBA00022553"/>
    </source>
</evidence>
<comment type="caution">
    <text evidence="14">The sequence shown here is derived from an EMBL/GenBank/DDBJ whole genome shotgun (WGS) entry which is preliminary data.</text>
</comment>
<evidence type="ECO:0000256" key="2">
    <source>
        <dbReference type="ARBA" id="ARBA00004370"/>
    </source>
</evidence>
<evidence type="ECO:0000256" key="1">
    <source>
        <dbReference type="ARBA" id="ARBA00000085"/>
    </source>
</evidence>
<dbReference type="CDD" id="cd06225">
    <property type="entry name" value="HAMP"/>
    <property type="match status" value="1"/>
</dbReference>
<feature type="domain" description="HAMP" evidence="13">
    <location>
        <begin position="266"/>
        <end position="321"/>
    </location>
</feature>
<comment type="catalytic activity">
    <reaction evidence="1">
        <text>ATP + protein L-histidine = ADP + protein N-phospho-L-histidine.</text>
        <dbReference type="EC" id="2.7.13.3"/>
    </reaction>
</comment>
<keyword evidence="4" id="KW-0597">Phosphoprotein</keyword>
<dbReference type="Gene3D" id="1.10.287.130">
    <property type="match status" value="1"/>
</dbReference>
<dbReference type="PROSITE" id="PS50109">
    <property type="entry name" value="HIS_KIN"/>
    <property type="match status" value="1"/>
</dbReference>
<dbReference type="Gene3D" id="6.10.340.10">
    <property type="match status" value="1"/>
</dbReference>
<evidence type="ECO:0000256" key="3">
    <source>
        <dbReference type="ARBA" id="ARBA00012438"/>
    </source>
</evidence>
<dbReference type="InterPro" id="IPR036890">
    <property type="entry name" value="HATPase_C_sf"/>
</dbReference>
<comment type="subcellular location">
    <subcellularLocation>
        <location evidence="2">Membrane</location>
    </subcellularLocation>
</comment>
<dbReference type="Pfam" id="PF13756">
    <property type="entry name" value="Stimulus_sens_1"/>
    <property type="match status" value="1"/>
</dbReference>
<keyword evidence="6 11" id="KW-0812">Transmembrane</keyword>
<evidence type="ECO:0000313" key="15">
    <source>
        <dbReference type="Proteomes" id="UP001069802"/>
    </source>
</evidence>
<dbReference type="InterPro" id="IPR004358">
    <property type="entry name" value="Sig_transdc_His_kin-like_C"/>
</dbReference>
<dbReference type="PRINTS" id="PR00344">
    <property type="entry name" value="BCTRLSENSOR"/>
</dbReference>
<sequence length="551" mass="60733">MADQSHKQQVEIAQAVKKHRKGRKRGWRSSLTRKILLINSLVLLIPVVGLMHLEQYRLSLIASELDALSIQGRAFSLSLGSTAVVASKVGDEKLVPELTRSLMRGMLNDIGVRARIFATSGEMLADSLYLAGVGGPVEIGELPPPGGMSLDDKIIEYYEKIITWLPGRDDWPLYRESQRQSAEDYKEVLIAMKGEPAGMVRADTSGRLVLSMAVPIQRYRQVLGTLMLSKDAQVVTEAVQARRRDILAVCGIALGVTVMLSLYLAGTIGRPLRRLADAADFVRYGKGRQYEIPDFTRRRDEIGDLSGALRAMTEALWARMDAIEGFAADVAHEIKNPLTSLRSAVETVARVSDPEQQKRLMAIILDDVQRLDRLISDISDASRLDAELSRANMEDVDVRKLLETLVEIQRVGLDGKEGPTFELRLDEDADLCVPGLEGRLGQVLRNLMSNAQTFSPTDGKITLIARREENEVMITVEDEGPGIIPGKLEAIFDRFYTERPEGEKFGTHSGLGLSISKQIIEAHNGTITAENREGAGGKIRGARFIITLPVG</sequence>
<dbReference type="PANTHER" id="PTHR45436:SF5">
    <property type="entry name" value="SENSOR HISTIDINE KINASE TRCS"/>
    <property type="match status" value="1"/>
</dbReference>
<dbReference type="Proteomes" id="UP001069802">
    <property type="component" value="Unassembled WGS sequence"/>
</dbReference>
<dbReference type="Pfam" id="PF13755">
    <property type="entry name" value="Sensor_TM1"/>
    <property type="match status" value="1"/>
</dbReference>
<dbReference type="SMART" id="SM00304">
    <property type="entry name" value="HAMP"/>
    <property type="match status" value="1"/>
</dbReference>
<dbReference type="EMBL" id="JAPWGY010000003">
    <property type="protein sequence ID" value="MCZ4281366.1"/>
    <property type="molecule type" value="Genomic_DNA"/>
</dbReference>